<dbReference type="AlphaFoldDB" id="A0A423PVG4"/>
<keyword evidence="2" id="KW-0479">Metal-binding</keyword>
<dbReference type="InterPro" id="IPR013154">
    <property type="entry name" value="ADH-like_N"/>
</dbReference>
<dbReference type="InterPro" id="IPR051603">
    <property type="entry name" value="Zinc-ADH_QOR/CCCR"/>
</dbReference>
<protein>
    <recommendedName>
        <fullName evidence="2">Zinc-type alcohol dehydrogenase-like protein</fullName>
    </recommendedName>
</protein>
<sequence>MRLFRIQPKDFIMKAITTRGASDIDAPNVFEDTDMPLASPGRLDLQVRIDAVAVNPVDTKIRAGALGNISEPTILGWDAVGRVEAVGDAVTHFQPGDRVYYAGEVDRPGCNAEQQIVDSRLVAHAPKTLNDEQAAAMPLTSLTAWEGLFDKLGLAQDDTAHSEQTLLVINGAGGVGSSVIQLARQLTGLTIIATASRDETADWCRTLGAHAVINHHDLIPELRAAGHETVDYIFNCHDIGVHWDNMVELIRPLGRIVAIAETEQTVDINALQPKAATFCWEFMFARPMHGYHPERHGEILAELATLLDEGRIHTTLGNVIGPLSVDNLTKAHRQLESGRTRGKLVLTALA</sequence>
<keyword evidence="2" id="KW-0862">Zinc</keyword>
<dbReference type="SUPFAM" id="SSF51735">
    <property type="entry name" value="NAD(P)-binding Rossmann-fold domains"/>
    <property type="match status" value="1"/>
</dbReference>
<comment type="similarity">
    <text evidence="2">Belongs to the zinc-containing alcohol dehydrogenase family. Quinone oxidoreductase subfamily.</text>
</comment>
<dbReference type="InParanoid" id="A0A423PVG4"/>
<dbReference type="GO" id="GO:0016491">
    <property type="term" value="F:oxidoreductase activity"/>
    <property type="evidence" value="ECO:0007669"/>
    <property type="project" value="UniProtKB-KW"/>
</dbReference>
<comment type="caution">
    <text evidence="4">The sequence shown here is derived from an EMBL/GenBank/DDBJ whole genome shotgun (WGS) entry which is preliminary data.</text>
</comment>
<dbReference type="SUPFAM" id="SSF50129">
    <property type="entry name" value="GroES-like"/>
    <property type="match status" value="1"/>
</dbReference>
<dbReference type="CDD" id="cd08252">
    <property type="entry name" value="AL_MDR"/>
    <property type="match status" value="1"/>
</dbReference>
<evidence type="ECO:0000313" key="4">
    <source>
        <dbReference type="EMBL" id="ROO29574.1"/>
    </source>
</evidence>
<keyword evidence="2" id="KW-0560">Oxidoreductase</keyword>
<feature type="domain" description="Enoyl reductase (ER)" evidence="3">
    <location>
        <begin position="22"/>
        <end position="346"/>
    </location>
</feature>
<dbReference type="PANTHER" id="PTHR44154">
    <property type="entry name" value="QUINONE OXIDOREDUCTASE"/>
    <property type="match status" value="1"/>
</dbReference>
<dbReference type="Pfam" id="PF13602">
    <property type="entry name" value="ADH_zinc_N_2"/>
    <property type="match status" value="1"/>
</dbReference>
<dbReference type="InterPro" id="IPR014182">
    <property type="entry name" value="ADH_Zn_typ-1"/>
</dbReference>
<dbReference type="Proteomes" id="UP000285310">
    <property type="component" value="Unassembled WGS sequence"/>
</dbReference>
<evidence type="ECO:0000256" key="2">
    <source>
        <dbReference type="RuleBase" id="RU364000"/>
    </source>
</evidence>
<dbReference type="PANTHER" id="PTHR44154:SF1">
    <property type="entry name" value="QUINONE OXIDOREDUCTASE"/>
    <property type="match status" value="1"/>
</dbReference>
<dbReference type="Gene3D" id="3.40.50.720">
    <property type="entry name" value="NAD(P)-binding Rossmann-like Domain"/>
    <property type="match status" value="1"/>
</dbReference>
<evidence type="ECO:0000256" key="1">
    <source>
        <dbReference type="ARBA" id="ARBA00022857"/>
    </source>
</evidence>
<reference evidence="4 5" key="1">
    <citation type="submission" date="2013-10" db="EMBL/GenBank/DDBJ databases">
        <title>Salinisphaera japonica YTM-1 Genome Sequencing.</title>
        <authorList>
            <person name="Lai Q."/>
            <person name="Li C."/>
            <person name="Shao Z."/>
        </authorList>
    </citation>
    <scope>NUCLEOTIDE SEQUENCE [LARGE SCALE GENOMIC DNA]</scope>
    <source>
        <strain evidence="4 5">YTM-1</strain>
    </source>
</reference>
<accession>A0A423PVG4</accession>
<gene>
    <name evidence="4" type="ORF">SAJA_06120</name>
</gene>
<keyword evidence="5" id="KW-1185">Reference proteome</keyword>
<dbReference type="EMBL" id="AYKG01000014">
    <property type="protein sequence ID" value="ROO29574.1"/>
    <property type="molecule type" value="Genomic_DNA"/>
</dbReference>
<proteinExistence type="inferred from homology"/>
<dbReference type="InterPro" id="IPR020843">
    <property type="entry name" value="ER"/>
</dbReference>
<name>A0A423PVG4_9GAMM</name>
<dbReference type="Gene3D" id="3.90.180.10">
    <property type="entry name" value="Medium-chain alcohol dehydrogenases, catalytic domain"/>
    <property type="match status" value="1"/>
</dbReference>
<dbReference type="InterPro" id="IPR036291">
    <property type="entry name" value="NAD(P)-bd_dom_sf"/>
</dbReference>
<dbReference type="GO" id="GO:0008270">
    <property type="term" value="F:zinc ion binding"/>
    <property type="evidence" value="ECO:0007669"/>
    <property type="project" value="InterPro"/>
</dbReference>
<evidence type="ECO:0000259" key="3">
    <source>
        <dbReference type="SMART" id="SM00829"/>
    </source>
</evidence>
<dbReference type="SMART" id="SM00829">
    <property type="entry name" value="PKS_ER"/>
    <property type="match status" value="1"/>
</dbReference>
<organism evidence="4 5">
    <name type="scientific">Salinisphaera japonica YTM-1</name>
    <dbReference type="NCBI Taxonomy" id="1209778"/>
    <lineage>
        <taxon>Bacteria</taxon>
        <taxon>Pseudomonadati</taxon>
        <taxon>Pseudomonadota</taxon>
        <taxon>Gammaproteobacteria</taxon>
        <taxon>Salinisphaerales</taxon>
        <taxon>Salinisphaeraceae</taxon>
        <taxon>Salinisphaera</taxon>
    </lineage>
</organism>
<keyword evidence="1" id="KW-0521">NADP</keyword>
<dbReference type="Pfam" id="PF08240">
    <property type="entry name" value="ADH_N"/>
    <property type="match status" value="1"/>
</dbReference>
<dbReference type="NCBIfam" id="TIGR02817">
    <property type="entry name" value="adh_fam_1"/>
    <property type="match status" value="1"/>
</dbReference>
<evidence type="ECO:0000313" key="5">
    <source>
        <dbReference type="Proteomes" id="UP000285310"/>
    </source>
</evidence>
<dbReference type="InterPro" id="IPR011032">
    <property type="entry name" value="GroES-like_sf"/>
</dbReference>